<feature type="region of interest" description="Disordered" evidence="1">
    <location>
        <begin position="53"/>
        <end position="89"/>
    </location>
</feature>
<organism evidence="2 3">
    <name type="scientific">Stieleria maiorica</name>
    <dbReference type="NCBI Taxonomy" id="2795974"/>
    <lineage>
        <taxon>Bacteria</taxon>
        <taxon>Pseudomonadati</taxon>
        <taxon>Planctomycetota</taxon>
        <taxon>Planctomycetia</taxon>
        <taxon>Pirellulales</taxon>
        <taxon>Pirellulaceae</taxon>
        <taxon>Stieleria</taxon>
    </lineage>
</organism>
<dbReference type="AlphaFoldDB" id="A0A5B9M8T3"/>
<gene>
    <name evidence="2" type="ORF">Mal15_10690</name>
</gene>
<reference evidence="2 3" key="1">
    <citation type="submission" date="2019-02" db="EMBL/GenBank/DDBJ databases">
        <title>Planctomycetal bacteria perform biofilm scaping via a novel small molecule.</title>
        <authorList>
            <person name="Jeske O."/>
            <person name="Boedeker C."/>
            <person name="Wiegand S."/>
            <person name="Breitling P."/>
            <person name="Kallscheuer N."/>
            <person name="Jogler M."/>
            <person name="Rohde M."/>
            <person name="Petersen J."/>
            <person name="Medema M.H."/>
            <person name="Surup F."/>
            <person name="Jogler C."/>
        </authorList>
    </citation>
    <scope>NUCLEOTIDE SEQUENCE [LARGE SCALE GENOMIC DNA]</scope>
    <source>
        <strain evidence="2 3">Mal15</strain>
    </source>
</reference>
<dbReference type="EMBL" id="CP036264">
    <property type="protein sequence ID" value="QEF97039.1"/>
    <property type="molecule type" value="Genomic_DNA"/>
</dbReference>
<dbReference type="KEGG" id="smam:Mal15_10690"/>
<feature type="compositionally biased region" description="Polar residues" evidence="1">
    <location>
        <begin position="65"/>
        <end position="78"/>
    </location>
</feature>
<sequence>MLPKKVFRRIGSLQNLVFAAETHHSNWQSEFFSRPNRRLARALLFHHSDASKGEIDRRIGPRSPVMNTLNFDTFSTTHPRPDERKSQRG</sequence>
<keyword evidence="3" id="KW-1185">Reference proteome</keyword>
<dbReference type="Proteomes" id="UP000321353">
    <property type="component" value="Chromosome"/>
</dbReference>
<accession>A0A5B9M8T3</accession>
<evidence type="ECO:0000256" key="1">
    <source>
        <dbReference type="SAM" id="MobiDB-lite"/>
    </source>
</evidence>
<name>A0A5B9M8T3_9BACT</name>
<proteinExistence type="predicted"/>
<feature type="compositionally biased region" description="Basic and acidic residues" evidence="1">
    <location>
        <begin position="79"/>
        <end position="89"/>
    </location>
</feature>
<evidence type="ECO:0000313" key="2">
    <source>
        <dbReference type="EMBL" id="QEF97039.1"/>
    </source>
</evidence>
<protein>
    <submittedName>
        <fullName evidence="2">Uncharacterized protein</fullName>
    </submittedName>
</protein>
<evidence type="ECO:0000313" key="3">
    <source>
        <dbReference type="Proteomes" id="UP000321353"/>
    </source>
</evidence>